<evidence type="ECO:0000259" key="4">
    <source>
        <dbReference type="PROSITE" id="PS50043"/>
    </source>
</evidence>
<evidence type="ECO:0000256" key="1">
    <source>
        <dbReference type="ARBA" id="ARBA00022553"/>
    </source>
</evidence>
<accession>A0A919KHU1</accession>
<dbReference type="GO" id="GO:0003677">
    <property type="term" value="F:DNA binding"/>
    <property type="evidence" value="ECO:0007669"/>
    <property type="project" value="UniProtKB-KW"/>
</dbReference>
<gene>
    <name evidence="6" type="primary">gacA</name>
    <name evidence="6" type="ORF">GCM10009090_12810</name>
</gene>
<dbReference type="PANTHER" id="PTHR45566:SF2">
    <property type="entry name" value="NARL SUBFAMILY"/>
    <property type="match status" value="1"/>
</dbReference>
<dbReference type="InterPro" id="IPR011006">
    <property type="entry name" value="CheY-like_superfamily"/>
</dbReference>
<dbReference type="InterPro" id="IPR058245">
    <property type="entry name" value="NreC/VraR/RcsB-like_REC"/>
</dbReference>
<protein>
    <submittedName>
        <fullName evidence="6">DNA-binding response regulator</fullName>
    </submittedName>
</protein>
<dbReference type="Pfam" id="PF00072">
    <property type="entry name" value="Response_reg"/>
    <property type="match status" value="1"/>
</dbReference>
<organism evidence="6 7">
    <name type="scientific">Xanthomonas boreopolis</name>
    <dbReference type="NCBI Taxonomy" id="86183"/>
    <lineage>
        <taxon>Bacteria</taxon>
        <taxon>Pseudomonadati</taxon>
        <taxon>Pseudomonadota</taxon>
        <taxon>Gammaproteobacteria</taxon>
        <taxon>Lysobacterales</taxon>
        <taxon>Lysobacteraceae</taxon>
        <taxon>Xanthomonas</taxon>
    </lineage>
</organism>
<dbReference type="InterPro" id="IPR000792">
    <property type="entry name" value="Tscrpt_reg_LuxR_C"/>
</dbReference>
<dbReference type="PROSITE" id="PS50043">
    <property type="entry name" value="HTH_LUXR_2"/>
    <property type="match status" value="1"/>
</dbReference>
<evidence type="ECO:0000313" key="7">
    <source>
        <dbReference type="Proteomes" id="UP000623958"/>
    </source>
</evidence>
<reference evidence="6" key="1">
    <citation type="journal article" date="2014" name="Int. J. Syst. Evol. Microbiol.">
        <title>Complete genome sequence of Corynebacterium casei LMG S-19264T (=DSM 44701T), isolated from a smear-ripened cheese.</title>
        <authorList>
            <consortium name="US DOE Joint Genome Institute (JGI-PGF)"/>
            <person name="Walter F."/>
            <person name="Albersmeier A."/>
            <person name="Kalinowski J."/>
            <person name="Ruckert C."/>
        </authorList>
    </citation>
    <scope>NUCLEOTIDE SEQUENCE</scope>
    <source>
        <strain evidence="6">JCM 13306</strain>
    </source>
</reference>
<keyword evidence="1 3" id="KW-0597">Phosphoprotein</keyword>
<dbReference type="SMART" id="SM00421">
    <property type="entry name" value="HTH_LUXR"/>
    <property type="match status" value="1"/>
</dbReference>
<dbReference type="Gene3D" id="3.40.50.2300">
    <property type="match status" value="1"/>
</dbReference>
<dbReference type="SUPFAM" id="SSF46894">
    <property type="entry name" value="C-terminal effector domain of the bipartite response regulators"/>
    <property type="match status" value="1"/>
</dbReference>
<dbReference type="PRINTS" id="PR00038">
    <property type="entry name" value="HTHLUXR"/>
</dbReference>
<dbReference type="PROSITE" id="PS50110">
    <property type="entry name" value="RESPONSE_REGULATORY"/>
    <property type="match status" value="1"/>
</dbReference>
<keyword evidence="2 6" id="KW-0238">DNA-binding</keyword>
<dbReference type="CDD" id="cd06170">
    <property type="entry name" value="LuxR_C_like"/>
    <property type="match status" value="1"/>
</dbReference>
<evidence type="ECO:0000256" key="3">
    <source>
        <dbReference type="PROSITE-ProRule" id="PRU00169"/>
    </source>
</evidence>
<dbReference type="PANTHER" id="PTHR45566">
    <property type="entry name" value="HTH-TYPE TRANSCRIPTIONAL REGULATOR YHJB-RELATED"/>
    <property type="match status" value="1"/>
</dbReference>
<feature type="domain" description="Response regulatory" evidence="5">
    <location>
        <begin position="22"/>
        <end position="138"/>
    </location>
</feature>
<proteinExistence type="predicted"/>
<comment type="caution">
    <text evidence="6">The sequence shown here is derived from an EMBL/GenBank/DDBJ whole genome shotgun (WGS) entry which is preliminary data.</text>
</comment>
<dbReference type="SMART" id="SM00448">
    <property type="entry name" value="REC"/>
    <property type="match status" value="1"/>
</dbReference>
<evidence type="ECO:0000256" key="2">
    <source>
        <dbReference type="ARBA" id="ARBA00023125"/>
    </source>
</evidence>
<dbReference type="AlphaFoldDB" id="A0A919KHU1"/>
<dbReference type="EMBL" id="BNBA01000007">
    <property type="protein sequence ID" value="GHH51063.1"/>
    <property type="molecule type" value="Genomic_DNA"/>
</dbReference>
<reference evidence="6" key="2">
    <citation type="submission" date="2020-09" db="EMBL/GenBank/DDBJ databases">
        <authorList>
            <person name="Sun Q."/>
            <person name="Ohkuma M."/>
        </authorList>
    </citation>
    <scope>NUCLEOTIDE SEQUENCE</scope>
    <source>
        <strain evidence="6">JCM 13306</strain>
    </source>
</reference>
<evidence type="ECO:0000313" key="6">
    <source>
        <dbReference type="EMBL" id="GHH51063.1"/>
    </source>
</evidence>
<dbReference type="CDD" id="cd17535">
    <property type="entry name" value="REC_NarL-like"/>
    <property type="match status" value="1"/>
</dbReference>
<dbReference type="InterPro" id="IPR051015">
    <property type="entry name" value="EvgA-like"/>
</dbReference>
<feature type="modified residue" description="4-aspartylphosphate" evidence="3">
    <location>
        <position position="73"/>
    </location>
</feature>
<dbReference type="GO" id="GO:0006355">
    <property type="term" value="P:regulation of DNA-templated transcription"/>
    <property type="evidence" value="ECO:0007669"/>
    <property type="project" value="InterPro"/>
</dbReference>
<name>A0A919KHU1_9XANT</name>
<evidence type="ECO:0000259" key="5">
    <source>
        <dbReference type="PROSITE" id="PS50110"/>
    </source>
</evidence>
<dbReference type="GO" id="GO:0000160">
    <property type="term" value="P:phosphorelay signal transduction system"/>
    <property type="evidence" value="ECO:0007669"/>
    <property type="project" value="InterPro"/>
</dbReference>
<dbReference type="InterPro" id="IPR001789">
    <property type="entry name" value="Sig_transdc_resp-reg_receiver"/>
</dbReference>
<keyword evidence="7" id="KW-1185">Reference proteome</keyword>
<feature type="domain" description="HTH luxR-type" evidence="4">
    <location>
        <begin position="160"/>
        <end position="225"/>
    </location>
</feature>
<sequence>MELGWSKRLAVTVWGTTRMTIRVFLIDDHALVRTGMRMILSNELDIEVVGESETGEDALPQIRRLQPDIVLCDLHLPGVSGLEVTERLVKGSYGVRVIIVSVLEDGPLPKRLLEVGASGYVGKGGDAQELLRAVRDVALGKRYLGNSIAQNMALANLDGGASPFDALSPRELEVALLLTQGLRQEDIAKRLNLSAKTVNTHKARLFEKIGIQDNIALARLANQYGLTDPARTI</sequence>
<dbReference type="Proteomes" id="UP000623958">
    <property type="component" value="Unassembled WGS sequence"/>
</dbReference>
<dbReference type="SUPFAM" id="SSF52172">
    <property type="entry name" value="CheY-like"/>
    <property type="match status" value="1"/>
</dbReference>
<dbReference type="InterPro" id="IPR016032">
    <property type="entry name" value="Sig_transdc_resp-reg_C-effctor"/>
</dbReference>
<dbReference type="Pfam" id="PF00196">
    <property type="entry name" value="GerE"/>
    <property type="match status" value="1"/>
</dbReference>